<reference evidence="5" key="1">
    <citation type="submission" date="2016-10" db="EMBL/GenBank/DDBJ databases">
        <authorList>
            <person name="Varghese N."/>
            <person name="Submissions S."/>
        </authorList>
    </citation>
    <scope>NUCLEOTIDE SEQUENCE [LARGE SCALE GENOMIC DNA]</scope>
    <source>
        <strain evidence="5">CGMCC 1.11012</strain>
    </source>
</reference>
<dbReference type="PROSITE" id="PS00455">
    <property type="entry name" value="AMP_BINDING"/>
    <property type="match status" value="1"/>
</dbReference>
<name>A0A1G8F8G1_9BACL</name>
<dbReference type="PROSITE" id="PS50075">
    <property type="entry name" value="CARRIER"/>
    <property type="match status" value="1"/>
</dbReference>
<dbReference type="InterPro" id="IPR020845">
    <property type="entry name" value="AMP-binding_CS"/>
</dbReference>
<evidence type="ECO:0000259" key="3">
    <source>
        <dbReference type="PROSITE" id="PS50075"/>
    </source>
</evidence>
<keyword evidence="2" id="KW-0812">Transmembrane</keyword>
<evidence type="ECO:0000256" key="2">
    <source>
        <dbReference type="SAM" id="Phobius"/>
    </source>
</evidence>
<evidence type="ECO:0000313" key="5">
    <source>
        <dbReference type="Proteomes" id="UP000199050"/>
    </source>
</evidence>
<evidence type="ECO:0000313" key="4">
    <source>
        <dbReference type="EMBL" id="SDH78299.1"/>
    </source>
</evidence>
<keyword evidence="2" id="KW-0472">Membrane</keyword>
<dbReference type="InterPro" id="IPR009081">
    <property type="entry name" value="PP-bd_ACP"/>
</dbReference>
<dbReference type="RefSeq" id="WP_090711238.1">
    <property type="nucleotide sequence ID" value="NZ_CBCSKY010000053.1"/>
</dbReference>
<dbReference type="InterPro" id="IPR000873">
    <property type="entry name" value="AMP-dep_synth/lig_dom"/>
</dbReference>
<keyword evidence="2" id="KW-1133">Transmembrane helix</keyword>
<protein>
    <submittedName>
        <fullName evidence="4">Surfactin family lipopeptide synthetase A</fullName>
    </submittedName>
</protein>
<dbReference type="Pfam" id="PF00501">
    <property type="entry name" value="AMP-binding"/>
    <property type="match status" value="1"/>
</dbReference>
<feature type="transmembrane region" description="Helical" evidence="2">
    <location>
        <begin position="67"/>
        <end position="87"/>
    </location>
</feature>
<dbReference type="Pfam" id="PF00550">
    <property type="entry name" value="PP-binding"/>
    <property type="match status" value="1"/>
</dbReference>
<feature type="domain" description="Carrier" evidence="3">
    <location>
        <begin position="582"/>
        <end position="657"/>
    </location>
</feature>
<evidence type="ECO:0000256" key="1">
    <source>
        <dbReference type="ARBA" id="ARBA00006432"/>
    </source>
</evidence>
<keyword evidence="5" id="KW-1185">Reference proteome</keyword>
<dbReference type="AlphaFoldDB" id="A0A1G8F8G1"/>
<dbReference type="PANTHER" id="PTHR22754">
    <property type="entry name" value="DISCO-INTERACTING PROTEIN 2 DIP2 -RELATED"/>
    <property type="match status" value="1"/>
</dbReference>
<proteinExistence type="inferred from homology"/>
<dbReference type="Gene3D" id="3.30.300.30">
    <property type="match status" value="1"/>
</dbReference>
<organism evidence="4 5">
    <name type="scientific">Paenibacillus typhae</name>
    <dbReference type="NCBI Taxonomy" id="1174501"/>
    <lineage>
        <taxon>Bacteria</taxon>
        <taxon>Bacillati</taxon>
        <taxon>Bacillota</taxon>
        <taxon>Bacilli</taxon>
        <taxon>Bacillales</taxon>
        <taxon>Paenibacillaceae</taxon>
        <taxon>Paenibacillus</taxon>
    </lineage>
</organism>
<dbReference type="InterPro" id="IPR045851">
    <property type="entry name" value="AMP-bd_C_sf"/>
</dbReference>
<dbReference type="GO" id="GO:0005886">
    <property type="term" value="C:plasma membrane"/>
    <property type="evidence" value="ECO:0007669"/>
    <property type="project" value="TreeGrafter"/>
</dbReference>
<comment type="similarity">
    <text evidence="1">Belongs to the ATP-dependent AMP-binding enzyme family.</text>
</comment>
<dbReference type="Gene3D" id="3.40.50.12780">
    <property type="entry name" value="N-terminal domain of ligase-like"/>
    <property type="match status" value="1"/>
</dbReference>
<dbReference type="STRING" id="1174501.SAMN05216192_101163"/>
<sequence length="844" mass="95316">MAFENLIEMIRKGGGERGVTFISKNGSEKYLSYNMLLHNAQKVLQRLRCKGVNPGEELIMQIEENELFLLVFWACIIGGIIPVPISVGHNDEHKLKIFKIWSILNHPYVVGSEKTLAELENFANKSNMTGMDGGVNRRAFSLEKDFSDLDNNNSSMFEQPLYWPEPHDIAFIQFSSGSTGTPKGVVLTHRNLVTNIEGITAGAVISSQDKALSWLPLTHDMGLIGFHLGALANRVDLFLIPTDLFIRRPSLWFDKINEHRVTLTSSPNFGYKHFLQSFRNVQDKDWDLSCVRLIFNGAEPISPGICREFIARMEPFQLTGSSLFNVYGLAEASLAVAFSPVHEGLATVNVERSRLSIGCEIMELNQYEEHWEVVDLGFPVMYCEIRICDEEGIIFPEKHVGIIHIKGENVTTGYYNDPAGSAAIISADGWLNTGDLGFIRDGRLIVTGRAKDIIFVNGQNYYPSDIETVAQQMDGIELGKIAACGVWNKERESDELFIFIWNKHPLERFVKQSTELKRYISGKMGLDVSCIIPLSTMPKTTSGKIQRFMLNQWYEEGKFEIVIREMHEIQILSESTSLSAKETSFGLEDELVELWRRYYPDLKLGINDNFFEAGATSLIVNQMADLMEKTFNRNISVTDLFANPTIVKMARFLSCRDAFSISCIQLSSAFFVNNSTNANRSNGYHFTISGSTFKNLSLVCTGQQITIGEYLAFCYGVALSKLADAKNIVFNTMLEQENSVELSFIDTLDMDLQKGNQSYFSLDDLQIIKLKKELTEAAVFVYDKTLKRSGIELLNYFDIVIEFELTANSITVGCYFEPRRMHEMALKDSFDYLAEMACNLVKEV</sequence>
<dbReference type="GO" id="GO:0070566">
    <property type="term" value="F:adenylyltransferase activity"/>
    <property type="evidence" value="ECO:0007669"/>
    <property type="project" value="TreeGrafter"/>
</dbReference>
<dbReference type="GO" id="GO:0006633">
    <property type="term" value="P:fatty acid biosynthetic process"/>
    <property type="evidence" value="ECO:0007669"/>
    <property type="project" value="TreeGrafter"/>
</dbReference>
<gene>
    <name evidence="4" type="ORF">SAMN05216192_101163</name>
</gene>
<dbReference type="Proteomes" id="UP000199050">
    <property type="component" value="Unassembled WGS sequence"/>
</dbReference>
<dbReference type="EMBL" id="FNDX01000001">
    <property type="protein sequence ID" value="SDH78299.1"/>
    <property type="molecule type" value="Genomic_DNA"/>
</dbReference>
<dbReference type="SUPFAM" id="SSF47336">
    <property type="entry name" value="ACP-like"/>
    <property type="match status" value="1"/>
</dbReference>
<dbReference type="InterPro" id="IPR036736">
    <property type="entry name" value="ACP-like_sf"/>
</dbReference>
<dbReference type="SUPFAM" id="SSF56801">
    <property type="entry name" value="Acetyl-CoA synthetase-like"/>
    <property type="match status" value="1"/>
</dbReference>
<dbReference type="Gene3D" id="1.10.1200.10">
    <property type="entry name" value="ACP-like"/>
    <property type="match status" value="1"/>
</dbReference>
<dbReference type="PANTHER" id="PTHR22754:SF32">
    <property type="entry name" value="DISCO-INTERACTING PROTEIN 2"/>
    <property type="match status" value="1"/>
</dbReference>
<dbReference type="OrthoDB" id="9765680at2"/>
<accession>A0A1G8F8G1</accession>
<dbReference type="InterPro" id="IPR042099">
    <property type="entry name" value="ANL_N_sf"/>
</dbReference>